<organism evidence="8 9">
    <name type="scientific">Helicobacter apodemus</name>
    <dbReference type="NCBI Taxonomy" id="135569"/>
    <lineage>
        <taxon>Bacteria</taxon>
        <taxon>Pseudomonadati</taxon>
        <taxon>Campylobacterota</taxon>
        <taxon>Epsilonproteobacteria</taxon>
        <taxon>Campylobacterales</taxon>
        <taxon>Helicobacteraceae</taxon>
        <taxon>Helicobacter</taxon>
    </lineage>
</organism>
<dbReference type="EMBL" id="JRPC02000088">
    <property type="protein sequence ID" value="TLE12552.1"/>
    <property type="molecule type" value="Genomic_DNA"/>
</dbReference>
<feature type="transmembrane region" description="Helical" evidence="6">
    <location>
        <begin position="20"/>
        <end position="38"/>
    </location>
</feature>
<feature type="transmembrane region" description="Helical" evidence="6">
    <location>
        <begin position="94"/>
        <end position="112"/>
    </location>
</feature>
<evidence type="ECO:0000256" key="1">
    <source>
        <dbReference type="ARBA" id="ARBA00004141"/>
    </source>
</evidence>
<evidence type="ECO:0000256" key="2">
    <source>
        <dbReference type="ARBA" id="ARBA00022448"/>
    </source>
</evidence>
<sequence length="296" mass="32419">MNFKPKLHKKLRFKTQFQILSGLGLAIFFAFVVGFLSFYYFKASFEVAAFIGILSLLITLWINEALPLGIVSLLPIILFPAFGILDVKNATSNYANPIIFLFLGGFMLAIAVEKTGLHKIVAKKFLGYFPATPKGVITALGVASVALGSVLSNSTVALLLVPIAYSITQDPLLKTRFLLAVAFGASISGITTPIGTPPNLIFLGFLETMKFESISFVTWILMMLPLSISMLYVMIKLLSYRVVEEELKIDSFEGIGVSFEHKKLIVLVGILLLLLLLNSPIKPIYICAIFASLSKL</sequence>
<dbReference type="AlphaFoldDB" id="A0A4U8UCY8"/>
<keyword evidence="9" id="KW-1185">Reference proteome</keyword>
<feature type="domain" description="Citrate transporter-like" evidence="7">
    <location>
        <begin position="59"/>
        <end position="281"/>
    </location>
</feature>
<dbReference type="PANTHER" id="PTHR10283">
    <property type="entry name" value="SOLUTE CARRIER FAMILY 13 MEMBER"/>
    <property type="match status" value="1"/>
</dbReference>
<feature type="transmembrane region" description="Helical" evidence="6">
    <location>
        <begin position="136"/>
        <end position="165"/>
    </location>
</feature>
<keyword evidence="3 6" id="KW-0812">Transmembrane</keyword>
<feature type="transmembrane region" description="Helical" evidence="6">
    <location>
        <begin position="264"/>
        <end position="291"/>
    </location>
</feature>
<comment type="subcellular location">
    <subcellularLocation>
        <location evidence="1">Membrane</location>
        <topology evidence="1">Multi-pass membrane protein</topology>
    </subcellularLocation>
</comment>
<evidence type="ECO:0000256" key="5">
    <source>
        <dbReference type="ARBA" id="ARBA00023136"/>
    </source>
</evidence>
<keyword evidence="2" id="KW-0813">Transport</keyword>
<feature type="transmembrane region" description="Helical" evidence="6">
    <location>
        <begin position="177"/>
        <end position="196"/>
    </location>
</feature>
<gene>
    <name evidence="8" type="ORF">LS72_010510</name>
</gene>
<evidence type="ECO:0000256" key="6">
    <source>
        <dbReference type="SAM" id="Phobius"/>
    </source>
</evidence>
<reference evidence="8 9" key="1">
    <citation type="journal article" date="2014" name="Genome Announc.">
        <title>Draft genome sequences of eight enterohepatic helicobacter species isolated from both laboratory and wild rodents.</title>
        <authorList>
            <person name="Sheh A."/>
            <person name="Shen Z."/>
            <person name="Fox J.G."/>
        </authorList>
    </citation>
    <scope>NUCLEOTIDE SEQUENCE [LARGE SCALE GENOMIC DNA]</scope>
    <source>
        <strain evidence="8 9">MIT-03-7007</strain>
    </source>
</reference>
<proteinExistence type="predicted"/>
<feature type="transmembrane region" description="Helical" evidence="6">
    <location>
        <begin position="68"/>
        <end position="87"/>
    </location>
</feature>
<protein>
    <recommendedName>
        <fullName evidence="7">Citrate transporter-like domain-containing protein</fullName>
    </recommendedName>
</protein>
<dbReference type="GO" id="GO:0005886">
    <property type="term" value="C:plasma membrane"/>
    <property type="evidence" value="ECO:0007669"/>
    <property type="project" value="TreeGrafter"/>
</dbReference>
<keyword evidence="4 6" id="KW-1133">Transmembrane helix</keyword>
<feature type="transmembrane region" description="Helical" evidence="6">
    <location>
        <begin position="45"/>
        <end position="62"/>
    </location>
</feature>
<name>A0A4U8UCY8_9HELI</name>
<evidence type="ECO:0000256" key="4">
    <source>
        <dbReference type="ARBA" id="ARBA00022989"/>
    </source>
</evidence>
<dbReference type="PANTHER" id="PTHR10283:SF82">
    <property type="entry name" value="SOLUTE CARRIER FAMILY 13 MEMBER 2"/>
    <property type="match status" value="1"/>
</dbReference>
<dbReference type="Proteomes" id="UP000029920">
    <property type="component" value="Unassembled WGS sequence"/>
</dbReference>
<keyword evidence="5 6" id="KW-0472">Membrane</keyword>
<dbReference type="GO" id="GO:0022857">
    <property type="term" value="F:transmembrane transporter activity"/>
    <property type="evidence" value="ECO:0007669"/>
    <property type="project" value="TreeGrafter"/>
</dbReference>
<feature type="transmembrane region" description="Helical" evidence="6">
    <location>
        <begin position="216"/>
        <end position="243"/>
    </location>
</feature>
<evidence type="ECO:0000313" key="8">
    <source>
        <dbReference type="EMBL" id="TLE12552.1"/>
    </source>
</evidence>
<evidence type="ECO:0000313" key="9">
    <source>
        <dbReference type="Proteomes" id="UP000029920"/>
    </source>
</evidence>
<dbReference type="RefSeq" id="WP_052087411.1">
    <property type="nucleotide sequence ID" value="NZ_JRPC02000088.1"/>
</dbReference>
<dbReference type="Pfam" id="PF03600">
    <property type="entry name" value="CitMHS"/>
    <property type="match status" value="1"/>
</dbReference>
<accession>A0A4U8UCY8</accession>
<evidence type="ECO:0000256" key="3">
    <source>
        <dbReference type="ARBA" id="ARBA00022692"/>
    </source>
</evidence>
<comment type="caution">
    <text evidence="8">The sequence shown here is derived from an EMBL/GenBank/DDBJ whole genome shotgun (WGS) entry which is preliminary data.</text>
</comment>
<evidence type="ECO:0000259" key="7">
    <source>
        <dbReference type="Pfam" id="PF03600"/>
    </source>
</evidence>
<dbReference type="InterPro" id="IPR004680">
    <property type="entry name" value="Cit_transptr-like_dom"/>
</dbReference>